<dbReference type="Proteomes" id="UP000673552">
    <property type="component" value="Unassembled WGS sequence"/>
</dbReference>
<organism evidence="3 4">
    <name type="scientific">Leishmania martiniquensis</name>
    <dbReference type="NCBI Taxonomy" id="1580590"/>
    <lineage>
        <taxon>Eukaryota</taxon>
        <taxon>Discoba</taxon>
        <taxon>Euglenozoa</taxon>
        <taxon>Kinetoplastea</taxon>
        <taxon>Metakinetoplastina</taxon>
        <taxon>Trypanosomatida</taxon>
        <taxon>Trypanosomatidae</taxon>
        <taxon>Leishmaniinae</taxon>
        <taxon>Leishmania</taxon>
    </lineage>
</organism>
<sequence>MAHLATPPRVSARGRRPPRPRTSLRIRNVAAGVIYHLVFEGDLHRLSGKQLRHHLARISHVPPAEQQLFVHGQSFAPHVVGAAVGLHEDDVVDFVQTTADVRDYDGRDSCSGGNSIGAASSLRPSTDAGTLSPLMPWQGSAIPQGVKTMRREGNASSASVAMAPTAAASPCRAPSPDRLVGASSPAVQGDRGQATTGANLVYEPHAGPLPQERRPAPLSDSSLPLWATATTLSSLPSGNGLNSRSGAAESPRPQMPAQFYSYPAEGYPQASGPPHAHRPLSPLPSRSLARPSASQSDRRQQSSYEVRSPPLSISQWSRAPLAPLSPLSASAPATPEMTSRHGVYAAPAAGLNYSHYDDNRSHFREQVSRDLSPSQRAQPPPQHQAYRPPVTATALQDEPASLVPAPVARGAVISADEIETILDEEEYVWQMEEYRFRTERQNRLTALQRRQRELALESTRYDQAMAEVERQLARERRKLNDLQRAMSHNATTPSPLDHEQGLPEPPAVTSYSIAAHHDQESDDAHNGAYGPSRFHIGASSSVSVMDEEEVMADV</sequence>
<feature type="region of interest" description="Disordered" evidence="2">
    <location>
        <begin position="1"/>
        <end position="21"/>
    </location>
</feature>
<keyword evidence="1" id="KW-0175">Coiled coil</keyword>
<dbReference type="SMR" id="A0A836HCX1"/>
<feature type="region of interest" description="Disordered" evidence="2">
    <location>
        <begin position="365"/>
        <end position="388"/>
    </location>
</feature>
<feature type="region of interest" description="Disordered" evidence="2">
    <location>
        <begin position="106"/>
        <end position="136"/>
    </location>
</feature>
<dbReference type="EMBL" id="JAFEUZ010000027">
    <property type="protein sequence ID" value="KAG5475436.1"/>
    <property type="molecule type" value="Genomic_DNA"/>
</dbReference>
<evidence type="ECO:0000256" key="2">
    <source>
        <dbReference type="SAM" id="MobiDB-lite"/>
    </source>
</evidence>
<feature type="compositionally biased region" description="Low complexity" evidence="2">
    <location>
        <begin position="232"/>
        <end position="246"/>
    </location>
</feature>
<gene>
    <name evidence="3" type="ORF">LSCM1_03553</name>
</gene>
<feature type="compositionally biased region" description="Low complexity" evidence="2">
    <location>
        <begin position="155"/>
        <end position="176"/>
    </location>
</feature>
<feature type="compositionally biased region" description="Basic residues" evidence="2">
    <location>
        <begin position="12"/>
        <end position="21"/>
    </location>
</feature>
<dbReference type="RefSeq" id="XP_067177701.1">
    <property type="nucleotide sequence ID" value="XM_067321091.1"/>
</dbReference>
<evidence type="ECO:0000313" key="4">
    <source>
        <dbReference type="Proteomes" id="UP000673552"/>
    </source>
</evidence>
<dbReference type="AlphaFoldDB" id="A0A836HCX1"/>
<evidence type="ECO:0000256" key="1">
    <source>
        <dbReference type="SAM" id="Coils"/>
    </source>
</evidence>
<accession>A0A836HCX1</accession>
<dbReference type="OrthoDB" id="273817at2759"/>
<reference evidence="4" key="2">
    <citation type="journal article" date="2021" name="Sci. Data">
        <title>Chromosome-scale genome sequencing, assembly and annotation of six genomes from subfamily Leishmaniinae.</title>
        <authorList>
            <person name="Almutairi H."/>
            <person name="Urbaniak M.D."/>
            <person name="Bates M.D."/>
            <person name="Jariyapan N."/>
            <person name="Kwakye-Nuako G."/>
            <person name="Thomaz Soccol V."/>
            <person name="Al-Salem W.S."/>
            <person name="Dillon R.J."/>
            <person name="Bates P.A."/>
            <person name="Gatherer D."/>
        </authorList>
    </citation>
    <scope>NUCLEOTIDE SEQUENCE [LARGE SCALE GENOMIC DNA]</scope>
</reference>
<name>A0A836HCX1_9TRYP</name>
<feature type="region of interest" description="Disordered" evidence="2">
    <location>
        <begin position="488"/>
        <end position="507"/>
    </location>
</feature>
<proteinExistence type="predicted"/>
<evidence type="ECO:0008006" key="5">
    <source>
        <dbReference type="Google" id="ProtNLM"/>
    </source>
</evidence>
<comment type="caution">
    <text evidence="3">The sequence shown here is derived from an EMBL/GenBank/DDBJ whole genome shotgun (WGS) entry which is preliminary data.</text>
</comment>
<reference evidence="4" key="1">
    <citation type="journal article" date="2021" name="Microbiol. Resour. Announc.">
        <title>LGAAP: Leishmaniinae Genome Assembly and Annotation Pipeline.</title>
        <authorList>
            <person name="Almutairi H."/>
            <person name="Urbaniak M.D."/>
            <person name="Bates M.D."/>
            <person name="Jariyapan N."/>
            <person name="Kwakye-Nuako G."/>
            <person name="Thomaz-Soccol V."/>
            <person name="Al-Salem W.S."/>
            <person name="Dillon R.J."/>
            <person name="Bates P.A."/>
            <person name="Gatherer D."/>
        </authorList>
    </citation>
    <scope>NUCLEOTIDE SEQUENCE [LARGE SCALE GENOMIC DNA]</scope>
</reference>
<feature type="compositionally biased region" description="Low complexity" evidence="2">
    <location>
        <begin position="279"/>
        <end position="295"/>
    </location>
</feature>
<feature type="coiled-coil region" evidence="1">
    <location>
        <begin position="458"/>
        <end position="485"/>
    </location>
</feature>
<dbReference type="KEGG" id="lmat:92513603"/>
<dbReference type="GeneID" id="92513603"/>
<keyword evidence="4" id="KW-1185">Reference proteome</keyword>
<feature type="region of interest" description="Disordered" evidence="2">
    <location>
        <begin position="148"/>
        <end position="311"/>
    </location>
</feature>
<protein>
    <recommendedName>
        <fullName evidence="5">Ubiquitin-like domain-containing protein</fullName>
    </recommendedName>
</protein>
<evidence type="ECO:0000313" key="3">
    <source>
        <dbReference type="EMBL" id="KAG5475436.1"/>
    </source>
</evidence>